<sequence>MNFTEKTLGKGKNMKKIIKTMTLVTCILLTVSVLCSCSEDKDEGRCNEAVKTVLEQFDTTPMDTTVSLGEDVYADNFERLYNFSIKKIDGGTIAYAADGGNADEISIVRAGENADVSEIKKYMEARLAKRLHDFENYKPDEVYKLENARVTVLKNYVFLVISDQPEEMITVIQGVLNQD</sequence>
<organism evidence="1 2">
    <name type="scientific">Anaerotruncus colihominis</name>
    <dbReference type="NCBI Taxonomy" id="169435"/>
    <lineage>
        <taxon>Bacteria</taxon>
        <taxon>Bacillati</taxon>
        <taxon>Bacillota</taxon>
        <taxon>Clostridia</taxon>
        <taxon>Eubacteriales</taxon>
        <taxon>Oscillospiraceae</taxon>
        <taxon>Anaerotruncus</taxon>
    </lineage>
</organism>
<dbReference type="InterPro" id="IPR025648">
    <property type="entry name" value="DUF4358"/>
</dbReference>
<evidence type="ECO:0000313" key="1">
    <source>
        <dbReference type="EMBL" id="NBH60199.1"/>
    </source>
</evidence>
<proteinExistence type="predicted"/>
<dbReference type="Proteomes" id="UP000446866">
    <property type="component" value="Unassembled WGS sequence"/>
</dbReference>
<reference evidence="1 2" key="1">
    <citation type="submission" date="2018-08" db="EMBL/GenBank/DDBJ databases">
        <title>Murine metabolic-syndrome-specific gut microbial biobank.</title>
        <authorList>
            <person name="Liu C."/>
        </authorList>
    </citation>
    <scope>NUCLEOTIDE SEQUENCE [LARGE SCALE GENOMIC DNA]</scope>
    <source>
        <strain evidence="1 2">28</strain>
    </source>
</reference>
<protein>
    <submittedName>
        <fullName evidence="1">DUF4358 domain-containing protein</fullName>
    </submittedName>
</protein>
<gene>
    <name evidence="1" type="ORF">D0435_00720</name>
</gene>
<dbReference type="Pfam" id="PF14270">
    <property type="entry name" value="DUF4358"/>
    <property type="match status" value="1"/>
</dbReference>
<accession>A0A845QFB1</accession>
<dbReference type="AlphaFoldDB" id="A0A845QFB1"/>
<evidence type="ECO:0000313" key="2">
    <source>
        <dbReference type="Proteomes" id="UP000446866"/>
    </source>
</evidence>
<dbReference type="EMBL" id="QXWK01000001">
    <property type="protein sequence ID" value="NBH60199.1"/>
    <property type="molecule type" value="Genomic_DNA"/>
</dbReference>
<comment type="caution">
    <text evidence="1">The sequence shown here is derived from an EMBL/GenBank/DDBJ whole genome shotgun (WGS) entry which is preliminary data.</text>
</comment>
<name>A0A845QFB1_9FIRM</name>
<keyword evidence="2" id="KW-1185">Reference proteome</keyword>